<protein>
    <submittedName>
        <fullName evidence="2">Unannotated protein</fullName>
    </submittedName>
</protein>
<dbReference type="Pfam" id="PF20114">
    <property type="entry name" value="DUF6504"/>
    <property type="match status" value="1"/>
</dbReference>
<evidence type="ECO:0000313" key="2">
    <source>
        <dbReference type="EMBL" id="CAB4679557.1"/>
    </source>
</evidence>
<accession>A0A6J6N090</accession>
<reference evidence="2" key="1">
    <citation type="submission" date="2020-05" db="EMBL/GenBank/DDBJ databases">
        <authorList>
            <person name="Chiriac C."/>
            <person name="Salcher M."/>
            <person name="Ghai R."/>
            <person name="Kavagutti S V."/>
        </authorList>
    </citation>
    <scope>NUCLEOTIDE SEQUENCE</scope>
</reference>
<evidence type="ECO:0000259" key="1">
    <source>
        <dbReference type="Pfam" id="PF20114"/>
    </source>
</evidence>
<feature type="domain" description="DUF6504" evidence="1">
    <location>
        <begin position="16"/>
        <end position="98"/>
    </location>
</feature>
<gene>
    <name evidence="2" type="ORF">UFOPK2362_00290</name>
</gene>
<proteinExistence type="predicted"/>
<organism evidence="2">
    <name type="scientific">freshwater metagenome</name>
    <dbReference type="NCBI Taxonomy" id="449393"/>
    <lineage>
        <taxon>unclassified sequences</taxon>
        <taxon>metagenomes</taxon>
        <taxon>ecological metagenomes</taxon>
    </lineage>
</organism>
<dbReference type="EMBL" id="CAEZXI010000017">
    <property type="protein sequence ID" value="CAB4679557.1"/>
    <property type="molecule type" value="Genomic_DNA"/>
</dbReference>
<name>A0A6J6N090_9ZZZZ</name>
<sequence>MFDKGINSNRVLAPEGEPVEFIYQGHHFHIHAITSRWNESGGWWNRISDGNTHADTNAHTNAHTKIGLKIDDQARAVWRVEAAPVGALATFEIELDEVTGDWRIRPTSRAS</sequence>
<dbReference type="AlphaFoldDB" id="A0A6J6N090"/>
<dbReference type="InterPro" id="IPR045443">
    <property type="entry name" value="DUF6504"/>
</dbReference>